<reference evidence="13 14" key="1">
    <citation type="submission" date="2021-01" db="EMBL/GenBank/DDBJ databases">
        <title>Genomic Encyclopedia of Type Strains, Phase IV (KMG-IV): sequencing the most valuable type-strain genomes for metagenomic binning, comparative biology and taxonomic classification.</title>
        <authorList>
            <person name="Goeker M."/>
        </authorList>
    </citation>
    <scope>NUCLEOTIDE SEQUENCE [LARGE SCALE GENOMIC DNA]</scope>
    <source>
        <strain evidence="13 14">DSM 28236</strain>
    </source>
</reference>
<dbReference type="PANTHER" id="PTHR11136">
    <property type="entry name" value="FOLYLPOLYGLUTAMATE SYNTHASE-RELATED"/>
    <property type="match status" value="1"/>
</dbReference>
<dbReference type="NCBIfam" id="TIGR01499">
    <property type="entry name" value="folC"/>
    <property type="match status" value="1"/>
</dbReference>
<keyword evidence="5 10" id="KW-0547">Nucleotide-binding</keyword>
<name>A0ABS2PYE4_9BACL</name>
<evidence type="ECO:0000313" key="13">
    <source>
        <dbReference type="EMBL" id="MBM7644725.1"/>
    </source>
</evidence>
<dbReference type="InterPro" id="IPR036615">
    <property type="entry name" value="Mur_ligase_C_dom_sf"/>
</dbReference>
<evidence type="ECO:0000256" key="4">
    <source>
        <dbReference type="ARBA" id="ARBA00022723"/>
    </source>
</evidence>
<dbReference type="GO" id="GO:0008841">
    <property type="term" value="F:dihydrofolate synthase activity"/>
    <property type="evidence" value="ECO:0007669"/>
    <property type="project" value="UniProtKB-EC"/>
</dbReference>
<dbReference type="SUPFAM" id="SSF53244">
    <property type="entry name" value="MurD-like peptide ligases, peptide-binding domain"/>
    <property type="match status" value="1"/>
</dbReference>
<evidence type="ECO:0000256" key="1">
    <source>
        <dbReference type="ARBA" id="ARBA00008276"/>
    </source>
</evidence>
<evidence type="ECO:0000256" key="7">
    <source>
        <dbReference type="ARBA" id="ARBA00022842"/>
    </source>
</evidence>
<comment type="caution">
    <text evidence="13">The sequence shown here is derived from an EMBL/GenBank/DDBJ whole genome shotgun (WGS) entry which is preliminary data.</text>
</comment>
<comment type="catalytic activity">
    <reaction evidence="9">
        <text>(6S)-5,6,7,8-tetrahydrofolyl-(gamma-L-Glu)(n) + L-glutamate + ATP = (6S)-5,6,7,8-tetrahydrofolyl-(gamma-L-Glu)(n+1) + ADP + phosphate + H(+)</text>
        <dbReference type="Rhea" id="RHEA:10580"/>
        <dbReference type="Rhea" id="RHEA-COMP:14738"/>
        <dbReference type="Rhea" id="RHEA-COMP:14740"/>
        <dbReference type="ChEBI" id="CHEBI:15378"/>
        <dbReference type="ChEBI" id="CHEBI:29985"/>
        <dbReference type="ChEBI" id="CHEBI:30616"/>
        <dbReference type="ChEBI" id="CHEBI:43474"/>
        <dbReference type="ChEBI" id="CHEBI:141005"/>
        <dbReference type="ChEBI" id="CHEBI:456216"/>
        <dbReference type="EC" id="6.3.2.17"/>
    </reaction>
</comment>
<dbReference type="PIRSF" id="PIRSF001563">
    <property type="entry name" value="Folylpolyglu_synth"/>
    <property type="match status" value="1"/>
</dbReference>
<dbReference type="EMBL" id="JAFBER010000004">
    <property type="protein sequence ID" value="MBM7644725.1"/>
    <property type="molecule type" value="Genomic_DNA"/>
</dbReference>
<dbReference type="RefSeq" id="WP_205002684.1">
    <property type="nucleotide sequence ID" value="NZ_JAFBER010000004.1"/>
</dbReference>
<dbReference type="PROSITE" id="PS01012">
    <property type="entry name" value="FOLYLPOLYGLU_SYNT_2"/>
    <property type="match status" value="1"/>
</dbReference>
<dbReference type="Gene3D" id="3.40.1190.10">
    <property type="entry name" value="Mur-like, catalytic domain"/>
    <property type="match status" value="1"/>
</dbReference>
<evidence type="ECO:0000259" key="11">
    <source>
        <dbReference type="Pfam" id="PF02875"/>
    </source>
</evidence>
<evidence type="ECO:0000313" key="14">
    <source>
        <dbReference type="Proteomes" id="UP000808914"/>
    </source>
</evidence>
<dbReference type="SUPFAM" id="SSF53623">
    <property type="entry name" value="MurD-like peptide ligases, catalytic domain"/>
    <property type="match status" value="1"/>
</dbReference>
<dbReference type="Proteomes" id="UP000808914">
    <property type="component" value="Unassembled WGS sequence"/>
</dbReference>
<comment type="similarity">
    <text evidence="1 10">Belongs to the folylpolyglutamate synthase family.</text>
</comment>
<dbReference type="InterPro" id="IPR018109">
    <property type="entry name" value="Folylpolyglutamate_synth_CS"/>
</dbReference>
<protein>
    <recommendedName>
        <fullName evidence="2">tetrahydrofolate synthase</fullName>
        <ecNumber evidence="2">6.3.2.17</ecNumber>
    </recommendedName>
    <alternativeName>
        <fullName evidence="8">Tetrahydrofolylpolyglutamate synthase</fullName>
    </alternativeName>
</protein>
<evidence type="ECO:0000256" key="8">
    <source>
        <dbReference type="ARBA" id="ARBA00030592"/>
    </source>
</evidence>
<keyword evidence="14" id="KW-1185">Reference proteome</keyword>
<accession>A0ABS2PYE4</accession>
<gene>
    <name evidence="13" type="ORF">JOD45_000932</name>
</gene>
<dbReference type="Pfam" id="PF02875">
    <property type="entry name" value="Mur_ligase_C"/>
    <property type="match status" value="1"/>
</dbReference>
<evidence type="ECO:0000256" key="5">
    <source>
        <dbReference type="ARBA" id="ARBA00022741"/>
    </source>
</evidence>
<dbReference type="Pfam" id="PF08245">
    <property type="entry name" value="Mur_ligase_M"/>
    <property type="match status" value="1"/>
</dbReference>
<sequence length="443" mass="50074">MFKTIEETMQWIHQLLPHGIKPGTMRMEWVLEKLNHPERSLRTIHVGGTNGKGSTVSFLRNIYQKAGFEVGTFTSPYITNFNERISVNGKGISDEDLIKAANIIYPYVKELENTDLGTPTEFEVVTLIGIVYFAKIHYCDLVIFEVGLGGRLDSTNVIAPLASIITNVGMDHMQYLGNTIKEIAREKAGIIKSGTAVITAADHPDALEVIKETAERKHAKLYIYGQSFHVTDCGARDNEECFDFKSRFSHYSHLTTKMRGTHQLTNAAVALMTVDYLKTYFALHVEEEHVIEGIKETQWPGRFEMLSKDPLVVLDGAHNPEGVHALAETIRRYYQGRSIKVLYASLKDKNNSVMVEEIGKTADSMTFTTFDFPKSAEANELYSLSNHPHKAMADNWKIALTEMLSEASENDVIIVMGSLYFISEVRQSFLSNELQWRFSDEKR</sequence>
<dbReference type="EC" id="6.3.2.17" evidence="2"/>
<evidence type="ECO:0000256" key="10">
    <source>
        <dbReference type="PIRNR" id="PIRNR001563"/>
    </source>
</evidence>
<evidence type="ECO:0000256" key="2">
    <source>
        <dbReference type="ARBA" id="ARBA00013025"/>
    </source>
</evidence>
<dbReference type="InterPro" id="IPR001645">
    <property type="entry name" value="Folylpolyglutamate_synth"/>
</dbReference>
<evidence type="ECO:0000256" key="3">
    <source>
        <dbReference type="ARBA" id="ARBA00022598"/>
    </source>
</evidence>
<feature type="domain" description="Mur ligase C-terminal" evidence="11">
    <location>
        <begin position="301"/>
        <end position="418"/>
    </location>
</feature>
<dbReference type="InterPro" id="IPR013221">
    <property type="entry name" value="Mur_ligase_cen"/>
</dbReference>
<organism evidence="13 14">
    <name type="scientific">Scopulibacillus daqui</name>
    <dbReference type="NCBI Taxonomy" id="1469162"/>
    <lineage>
        <taxon>Bacteria</taxon>
        <taxon>Bacillati</taxon>
        <taxon>Bacillota</taxon>
        <taxon>Bacilli</taxon>
        <taxon>Bacillales</taxon>
        <taxon>Sporolactobacillaceae</taxon>
        <taxon>Scopulibacillus</taxon>
    </lineage>
</organism>
<keyword evidence="7" id="KW-0460">Magnesium</keyword>
<keyword evidence="3 10" id="KW-0436">Ligase</keyword>
<keyword evidence="4" id="KW-0479">Metal-binding</keyword>
<dbReference type="PANTHER" id="PTHR11136:SF0">
    <property type="entry name" value="DIHYDROFOLATE SYNTHETASE-RELATED"/>
    <property type="match status" value="1"/>
</dbReference>
<dbReference type="Gene3D" id="3.90.190.20">
    <property type="entry name" value="Mur ligase, C-terminal domain"/>
    <property type="match status" value="1"/>
</dbReference>
<feature type="domain" description="Mur ligase central" evidence="12">
    <location>
        <begin position="46"/>
        <end position="273"/>
    </location>
</feature>
<evidence type="ECO:0000259" key="12">
    <source>
        <dbReference type="Pfam" id="PF08245"/>
    </source>
</evidence>
<dbReference type="InterPro" id="IPR004101">
    <property type="entry name" value="Mur_ligase_C"/>
</dbReference>
<keyword evidence="6 10" id="KW-0067">ATP-binding</keyword>
<evidence type="ECO:0000256" key="9">
    <source>
        <dbReference type="ARBA" id="ARBA00047493"/>
    </source>
</evidence>
<dbReference type="InterPro" id="IPR036565">
    <property type="entry name" value="Mur-like_cat_sf"/>
</dbReference>
<dbReference type="GO" id="GO:0004326">
    <property type="term" value="F:tetrahydrofolylpolyglutamate synthase activity"/>
    <property type="evidence" value="ECO:0007669"/>
    <property type="project" value="UniProtKB-EC"/>
</dbReference>
<evidence type="ECO:0000256" key="6">
    <source>
        <dbReference type="ARBA" id="ARBA00022840"/>
    </source>
</evidence>
<proteinExistence type="inferred from homology"/>